<dbReference type="InterPro" id="IPR036322">
    <property type="entry name" value="WD40_repeat_dom_sf"/>
</dbReference>
<feature type="compositionally biased region" description="Pro residues" evidence="2">
    <location>
        <begin position="484"/>
        <end position="498"/>
    </location>
</feature>
<proteinExistence type="predicted"/>
<feature type="compositionally biased region" description="Basic residues" evidence="2">
    <location>
        <begin position="55"/>
        <end position="77"/>
    </location>
</feature>
<dbReference type="AlphaFoldDB" id="A0AAV5F5I7"/>
<name>A0AAV5F5I7_ELECO</name>
<dbReference type="PANTHER" id="PTHR22836:SF0">
    <property type="entry name" value="PRE-MRNA 3' END PROCESSING PROTEIN WDR33"/>
    <property type="match status" value="1"/>
</dbReference>
<evidence type="ECO:0000256" key="2">
    <source>
        <dbReference type="SAM" id="MobiDB-lite"/>
    </source>
</evidence>
<accession>A0AAV5F5I7</accession>
<dbReference type="Pfam" id="PF00400">
    <property type="entry name" value="WD40"/>
    <property type="match status" value="4"/>
</dbReference>
<dbReference type="PROSITE" id="PS50082">
    <property type="entry name" value="WD_REPEATS_2"/>
    <property type="match status" value="6"/>
</dbReference>
<feature type="compositionally biased region" description="Pro residues" evidence="2">
    <location>
        <begin position="661"/>
        <end position="679"/>
    </location>
</feature>
<keyword evidence="4" id="KW-1185">Reference proteome</keyword>
<feature type="region of interest" description="Disordered" evidence="2">
    <location>
        <begin position="640"/>
        <end position="679"/>
    </location>
</feature>
<dbReference type="Proteomes" id="UP001054889">
    <property type="component" value="Unassembled WGS sequence"/>
</dbReference>
<dbReference type="Gene3D" id="2.130.10.10">
    <property type="entry name" value="YVTN repeat-like/Quinoprotein amine dehydrogenase"/>
    <property type="match status" value="2"/>
</dbReference>
<evidence type="ECO:0008006" key="5">
    <source>
        <dbReference type="Google" id="ProtNLM"/>
    </source>
</evidence>
<dbReference type="InterPro" id="IPR045245">
    <property type="entry name" value="Pfs2-like"/>
</dbReference>
<keyword evidence="1" id="KW-0853">WD repeat</keyword>
<dbReference type="PROSITE" id="PS50294">
    <property type="entry name" value="WD_REPEATS_REGION"/>
    <property type="match status" value="4"/>
</dbReference>
<feature type="repeat" description="WD" evidence="1">
    <location>
        <begin position="205"/>
        <end position="237"/>
    </location>
</feature>
<dbReference type="EMBL" id="BQKI01000082">
    <property type="protein sequence ID" value="GJN30201.1"/>
    <property type="molecule type" value="Genomic_DNA"/>
</dbReference>
<reference evidence="3" key="2">
    <citation type="submission" date="2021-12" db="EMBL/GenBank/DDBJ databases">
        <title>Resequencing data analysis of finger millet.</title>
        <authorList>
            <person name="Hatakeyama M."/>
            <person name="Aluri S."/>
            <person name="Balachadran M.T."/>
            <person name="Sivarajan S.R."/>
            <person name="Poveda L."/>
            <person name="Shimizu-Inatsugi R."/>
            <person name="Schlapbach R."/>
            <person name="Sreeman S.M."/>
            <person name="Shimizu K.K."/>
        </authorList>
    </citation>
    <scope>NUCLEOTIDE SEQUENCE</scope>
</reference>
<feature type="region of interest" description="Disordered" evidence="2">
    <location>
        <begin position="440"/>
        <end position="567"/>
    </location>
</feature>
<feature type="repeat" description="WD" evidence="1">
    <location>
        <begin position="163"/>
        <end position="195"/>
    </location>
</feature>
<dbReference type="GO" id="GO:0031124">
    <property type="term" value="P:mRNA 3'-end processing"/>
    <property type="evidence" value="ECO:0007669"/>
    <property type="project" value="InterPro"/>
</dbReference>
<evidence type="ECO:0000313" key="3">
    <source>
        <dbReference type="EMBL" id="GJN30201.1"/>
    </source>
</evidence>
<feature type="compositionally biased region" description="Low complexity" evidence="2">
    <location>
        <begin position="499"/>
        <end position="524"/>
    </location>
</feature>
<dbReference type="SUPFAM" id="SSF50978">
    <property type="entry name" value="WD40 repeat-like"/>
    <property type="match status" value="1"/>
</dbReference>
<comment type="caution">
    <text evidence="3">The sequence shown here is derived from an EMBL/GenBank/DDBJ whole genome shotgun (WGS) entry which is preliminary data.</text>
</comment>
<protein>
    <recommendedName>
        <fullName evidence="5">Flowering time control protein FY</fullName>
    </recommendedName>
</protein>
<feature type="repeat" description="WD" evidence="1">
    <location>
        <begin position="353"/>
        <end position="385"/>
    </location>
</feature>
<dbReference type="InterPro" id="IPR015943">
    <property type="entry name" value="WD40/YVTN_repeat-like_dom_sf"/>
</dbReference>
<feature type="repeat" description="WD" evidence="1">
    <location>
        <begin position="289"/>
        <end position="310"/>
    </location>
</feature>
<organism evidence="3 4">
    <name type="scientific">Eleusine coracana subsp. coracana</name>
    <dbReference type="NCBI Taxonomy" id="191504"/>
    <lineage>
        <taxon>Eukaryota</taxon>
        <taxon>Viridiplantae</taxon>
        <taxon>Streptophyta</taxon>
        <taxon>Embryophyta</taxon>
        <taxon>Tracheophyta</taxon>
        <taxon>Spermatophyta</taxon>
        <taxon>Magnoliopsida</taxon>
        <taxon>Liliopsida</taxon>
        <taxon>Poales</taxon>
        <taxon>Poaceae</taxon>
        <taxon>PACMAD clade</taxon>
        <taxon>Chloridoideae</taxon>
        <taxon>Cynodonteae</taxon>
        <taxon>Eleusininae</taxon>
        <taxon>Eleusine</taxon>
    </lineage>
</organism>
<dbReference type="PANTHER" id="PTHR22836">
    <property type="entry name" value="WD40 REPEAT PROTEIN"/>
    <property type="match status" value="1"/>
</dbReference>
<dbReference type="GO" id="GO:0005847">
    <property type="term" value="C:mRNA cleavage and polyadenylation specificity factor complex"/>
    <property type="evidence" value="ECO:0007669"/>
    <property type="project" value="TreeGrafter"/>
</dbReference>
<feature type="repeat" description="WD" evidence="1">
    <location>
        <begin position="247"/>
        <end position="288"/>
    </location>
</feature>
<dbReference type="SMART" id="SM00320">
    <property type="entry name" value="WD40"/>
    <property type="match status" value="5"/>
</dbReference>
<gene>
    <name evidence="3" type="primary">gb18490</name>
    <name evidence="3" type="ORF">PR202_gb18490</name>
</gene>
<sequence>MQMQGPAFSPPAYTCTVPHPRCSPPPLPLAVDLLQPSAATVPAALAARSRPAAAIRRRSPRGAASRRRHASRASHRSRPSAARIVFLSVLPQSARRISVLVPGVIGSAAYGDIFGAKRMRKPVQRQTVDYTSSVVRYVQMLPSVAYPDNPSTSFAAKFVHSSINKNRCSINRVLWTPTGRRLITGSQSGEFTLWNGQSFNFEMILQAHDQPVRSMVWSNNENWMVTGDDGGAIKYWQSNMNNVKVNKTAHRESVRDLSFCRTDLKFCSCSDDRTVKVWDFARCQEEKSLTGGKDYLVKLWDAKSGRELRSFHGHKNIVQCVKWNQNGNWILTASKDQIIKLYDIRSMKELQSFRGHTKDVTALAWHPFHEEYFVSGSFDGAIFHWLVGGGNDHATKFWCRNRPGDLTRDRYNGGQIQGYGDQHPVLGARAMGGFQMPEPPITLGPFAPGLSRNESTIPGIGAAMPLAGQSLDGSDQGEQRPSIPGLPPGPPPLPPGPHPSLLAAGQQQQYQQMPQQQHPQFPQQLTSRPPPSNMSQLQPPAHMLPHPQGSRPPMGGPSVNPPLPPMPYPAAMQGSQNQMMSQMPQHMMGLNQMHPGPVPPGNVPPMGGFPNGMGNIQGASGSSGMQNFPMGGMYNRPQGQMTSIPGLSSYQQGIGNVGLTQPPPPPPPQHPPPRGSTTQ</sequence>
<feature type="repeat" description="WD" evidence="1">
    <location>
        <begin position="311"/>
        <end position="352"/>
    </location>
</feature>
<feature type="compositionally biased region" description="Polar residues" evidence="2">
    <location>
        <begin position="640"/>
        <end position="654"/>
    </location>
</feature>
<evidence type="ECO:0000313" key="4">
    <source>
        <dbReference type="Proteomes" id="UP001054889"/>
    </source>
</evidence>
<dbReference type="CDD" id="cd00200">
    <property type="entry name" value="WD40"/>
    <property type="match status" value="1"/>
</dbReference>
<reference evidence="3" key="1">
    <citation type="journal article" date="2018" name="DNA Res.">
        <title>Multiple hybrid de novo genome assembly of finger millet, an orphan allotetraploid crop.</title>
        <authorList>
            <person name="Hatakeyama M."/>
            <person name="Aluri S."/>
            <person name="Balachadran M.T."/>
            <person name="Sivarajan S.R."/>
            <person name="Patrignani A."/>
            <person name="Gruter S."/>
            <person name="Poveda L."/>
            <person name="Shimizu-Inatsugi R."/>
            <person name="Baeten J."/>
            <person name="Francoijs K.J."/>
            <person name="Nataraja K.N."/>
            <person name="Reddy Y.A.N."/>
            <person name="Phadnis S."/>
            <person name="Ravikumar R.L."/>
            <person name="Schlapbach R."/>
            <person name="Sreeman S.M."/>
            <person name="Shimizu K.K."/>
        </authorList>
    </citation>
    <scope>NUCLEOTIDE SEQUENCE</scope>
</reference>
<evidence type="ECO:0000256" key="1">
    <source>
        <dbReference type="PROSITE-ProRule" id="PRU00221"/>
    </source>
</evidence>
<dbReference type="InterPro" id="IPR001680">
    <property type="entry name" value="WD40_rpt"/>
</dbReference>
<feature type="region of interest" description="Disordered" evidence="2">
    <location>
        <begin position="49"/>
        <end position="77"/>
    </location>
</feature>